<dbReference type="VEuPathDB" id="FungiDB:LEMA_P036830.1"/>
<feature type="compositionally biased region" description="Polar residues" evidence="1">
    <location>
        <begin position="264"/>
        <end position="281"/>
    </location>
</feature>
<keyword evidence="3" id="KW-1185">Reference proteome</keyword>
<feature type="compositionally biased region" description="Basic residues" evidence="1">
    <location>
        <begin position="28"/>
        <end position="41"/>
    </location>
</feature>
<evidence type="ECO:0000313" key="2">
    <source>
        <dbReference type="EMBL" id="CBX94009.1"/>
    </source>
</evidence>
<dbReference type="OMA" id="ENRWMLQ"/>
<dbReference type="eggNOG" id="ENOG502SM8K">
    <property type="taxonomic scope" value="Eukaryota"/>
</dbReference>
<dbReference type="InParanoid" id="E4ZQK4"/>
<feature type="region of interest" description="Disordered" evidence="1">
    <location>
        <begin position="188"/>
        <end position="432"/>
    </location>
</feature>
<dbReference type="GeneID" id="13283176"/>
<organism evidence="3">
    <name type="scientific">Leptosphaeria maculans (strain JN3 / isolate v23.1.3 / race Av1-4-5-6-7-8)</name>
    <name type="common">Blackleg fungus</name>
    <name type="synonym">Phoma lingam</name>
    <dbReference type="NCBI Taxonomy" id="985895"/>
    <lineage>
        <taxon>Eukaryota</taxon>
        <taxon>Fungi</taxon>
        <taxon>Dikarya</taxon>
        <taxon>Ascomycota</taxon>
        <taxon>Pezizomycotina</taxon>
        <taxon>Dothideomycetes</taxon>
        <taxon>Pleosporomycetidae</taxon>
        <taxon>Pleosporales</taxon>
        <taxon>Pleosporineae</taxon>
        <taxon>Leptosphaeriaceae</taxon>
        <taxon>Plenodomus</taxon>
        <taxon>Plenodomus lingam/Leptosphaeria maculans species complex</taxon>
    </lineage>
</organism>
<evidence type="ECO:0000313" key="3">
    <source>
        <dbReference type="Proteomes" id="UP000002668"/>
    </source>
</evidence>
<dbReference type="HOGENOM" id="CLU_044491_0_0_1"/>
<feature type="compositionally biased region" description="Polar residues" evidence="1">
    <location>
        <begin position="406"/>
        <end position="432"/>
    </location>
</feature>
<proteinExistence type="predicted"/>
<feature type="compositionally biased region" description="Basic and acidic residues" evidence="1">
    <location>
        <begin position="42"/>
        <end position="56"/>
    </location>
</feature>
<name>E4ZQK4_LEPMJ</name>
<dbReference type="AlphaFoldDB" id="E4ZQK4"/>
<accession>E4ZQK4</accession>
<feature type="region of interest" description="Disordered" evidence="1">
    <location>
        <begin position="27"/>
        <end position="62"/>
    </location>
</feature>
<gene>
    <name evidence="2" type="ORF">LEMA_P036830.1</name>
</gene>
<evidence type="ECO:0000256" key="1">
    <source>
        <dbReference type="SAM" id="MobiDB-lite"/>
    </source>
</evidence>
<feature type="compositionally biased region" description="Low complexity" evidence="1">
    <location>
        <begin position="373"/>
        <end position="385"/>
    </location>
</feature>
<dbReference type="Proteomes" id="UP000002668">
    <property type="component" value="Genome"/>
</dbReference>
<sequence>MAWFMRGVQSAVFHYASCAPCVGYTDSRKRRRDAKHARKAREKLMLEEPDTYHHPEPTGTNPYWEEEIAMGPGPPPRRARRAGTGSTRCITTAGTQSSAVSKMGSSVDGEPKERLRLSDDTLEDGNWNRKRYQREDEELWGHDELRISLQQTGSGSSVGVVGFPIRRPGTSRSGSYYSARAPPVNELHPPVVSLPSPDPAENRWMLQPPPKASVMAGKERANNMSRSHSGSSSRVELNLGRQVSTKQLMQKLERRNTGDVPSISPASSHANLTSAQRSRTPQARPPSASSLHRKRRDTAISTKSTITRSSSANDSSDALARASTTTATTISQPPPPSSMASSTTIAFSDPAAPTTYTPRPVLSTIASSNSGIASPTLSPSTPRRPATSDENSIPEKPSPVHHRFPSDSTVYPSHTPSLTSLHKQTPLNTSDTSTLHRLQDLVSPRALLNSRFVSAPLVEARLRLPPSEEDMGNRVKTGAGLATMHARWPPVRRRGSRSRESESSEGEDEEDEEETVRVPFDSFGVARDVRLRWSVDF</sequence>
<dbReference type="RefSeq" id="XP_003837449.1">
    <property type="nucleotide sequence ID" value="XM_003837401.1"/>
</dbReference>
<dbReference type="EMBL" id="FP929116">
    <property type="protein sequence ID" value="CBX94009.1"/>
    <property type="molecule type" value="Genomic_DNA"/>
</dbReference>
<feature type="compositionally biased region" description="Acidic residues" evidence="1">
    <location>
        <begin position="503"/>
        <end position="514"/>
    </location>
</feature>
<feature type="compositionally biased region" description="Low complexity" evidence="1">
    <location>
        <begin position="299"/>
        <end position="331"/>
    </location>
</feature>
<feature type="region of interest" description="Disordered" evidence="1">
    <location>
        <begin position="485"/>
        <end position="517"/>
    </location>
</feature>
<reference evidence="3" key="1">
    <citation type="journal article" date="2011" name="Nat. Commun.">
        <title>Effector diversification within compartments of the Leptosphaeria maculans genome affected by Repeat-Induced Point mutations.</title>
        <authorList>
            <person name="Rouxel T."/>
            <person name="Grandaubert J."/>
            <person name="Hane J.K."/>
            <person name="Hoede C."/>
            <person name="van de Wouw A.P."/>
            <person name="Couloux A."/>
            <person name="Dominguez V."/>
            <person name="Anthouard V."/>
            <person name="Bally P."/>
            <person name="Bourras S."/>
            <person name="Cozijnsen A.J."/>
            <person name="Ciuffetti L.M."/>
            <person name="Degrave A."/>
            <person name="Dilmaghani A."/>
            <person name="Duret L."/>
            <person name="Fudal I."/>
            <person name="Goodwin S.B."/>
            <person name="Gout L."/>
            <person name="Glaser N."/>
            <person name="Linglin J."/>
            <person name="Kema G.H.J."/>
            <person name="Lapalu N."/>
            <person name="Lawrence C.B."/>
            <person name="May K."/>
            <person name="Meyer M."/>
            <person name="Ollivier B."/>
            <person name="Poulain J."/>
            <person name="Schoch C.L."/>
            <person name="Simon A."/>
            <person name="Spatafora J.W."/>
            <person name="Stachowiak A."/>
            <person name="Turgeon B.G."/>
            <person name="Tyler B.M."/>
            <person name="Vincent D."/>
            <person name="Weissenbach J."/>
            <person name="Amselem J."/>
            <person name="Quesneville H."/>
            <person name="Oliver R.P."/>
            <person name="Wincker P."/>
            <person name="Balesdent M.-H."/>
            <person name="Howlett B.J."/>
        </authorList>
    </citation>
    <scope>NUCLEOTIDE SEQUENCE [LARGE SCALE GENOMIC DNA]</scope>
    <source>
        <strain evidence="3">JN3 / isolate v23.1.3 / race Av1-4-5-6-7-8</strain>
    </source>
</reference>
<protein>
    <submittedName>
        <fullName evidence="2">Uncharacterized protein</fullName>
    </submittedName>
</protein>
<dbReference type="OrthoDB" id="506431at2759"/>
<feature type="compositionally biased region" description="Low complexity" evidence="1">
    <location>
        <begin position="225"/>
        <end position="234"/>
    </location>
</feature>